<dbReference type="EMBL" id="LACB01001211">
    <property type="protein sequence ID" value="KAJ9480649.1"/>
    <property type="molecule type" value="Genomic_DNA"/>
</dbReference>
<dbReference type="Proteomes" id="UP001227192">
    <property type="component" value="Unassembled WGS sequence"/>
</dbReference>
<reference evidence="1" key="1">
    <citation type="submission" date="2015-06" db="EMBL/GenBank/DDBJ databases">
        <authorList>
            <person name="Nguyen H."/>
        </authorList>
    </citation>
    <scope>NUCLEOTIDE SEQUENCE</scope>
    <source>
        <strain evidence="1">DAOM 180753</strain>
    </source>
</reference>
<proteinExistence type="predicted"/>
<evidence type="ECO:0000313" key="1">
    <source>
        <dbReference type="EMBL" id="KAJ9480649.1"/>
    </source>
</evidence>
<name>A0AAI9T667_PENTH</name>
<reference evidence="1" key="2">
    <citation type="journal article" date="2016" name="Fungal Biol.">
        <title>Ochratoxin A production by Penicillium thymicola.</title>
        <authorList>
            <person name="Nguyen H.D.T."/>
            <person name="McMullin D.R."/>
            <person name="Ponomareva E."/>
            <person name="Riley R."/>
            <person name="Pomraning K.R."/>
            <person name="Baker S.E."/>
            <person name="Seifert K.A."/>
        </authorList>
    </citation>
    <scope>NUCLEOTIDE SEQUENCE</scope>
    <source>
        <strain evidence="1">DAOM 180753</strain>
    </source>
</reference>
<sequence length="86" mass="9933">MSETTRTLSNISLLLSLSSQSTPHITNLPALFLHLNHIKWICPMWGHVPQTPMHPTIIIIAPKLFSRIVSITRYREFYYLRLSKCG</sequence>
<keyword evidence="2" id="KW-1185">Reference proteome</keyword>
<evidence type="ECO:0000313" key="2">
    <source>
        <dbReference type="Proteomes" id="UP001227192"/>
    </source>
</evidence>
<comment type="caution">
    <text evidence="1">The sequence shown here is derived from an EMBL/GenBank/DDBJ whole genome shotgun (WGS) entry which is preliminary data.</text>
</comment>
<gene>
    <name evidence="1" type="ORF">VN97_g12897</name>
</gene>
<accession>A0AAI9T667</accession>
<organism evidence="1 2">
    <name type="scientific">Penicillium thymicola</name>
    <dbReference type="NCBI Taxonomy" id="293382"/>
    <lineage>
        <taxon>Eukaryota</taxon>
        <taxon>Fungi</taxon>
        <taxon>Dikarya</taxon>
        <taxon>Ascomycota</taxon>
        <taxon>Pezizomycotina</taxon>
        <taxon>Eurotiomycetes</taxon>
        <taxon>Eurotiomycetidae</taxon>
        <taxon>Eurotiales</taxon>
        <taxon>Aspergillaceae</taxon>
        <taxon>Penicillium</taxon>
    </lineage>
</organism>
<protein>
    <submittedName>
        <fullName evidence="1">Uncharacterized protein</fullName>
    </submittedName>
</protein>
<dbReference type="AlphaFoldDB" id="A0AAI9T667"/>